<keyword evidence="1" id="KW-0805">Transcription regulation</keyword>
<evidence type="ECO:0000313" key="5">
    <source>
        <dbReference type="EMBL" id="MDN4483238.1"/>
    </source>
</evidence>
<evidence type="ECO:0000313" key="6">
    <source>
        <dbReference type="EMBL" id="MDN4488664.1"/>
    </source>
</evidence>
<keyword evidence="2 6" id="KW-0238">DNA-binding</keyword>
<dbReference type="InterPro" id="IPR028082">
    <property type="entry name" value="Peripla_BP_I"/>
</dbReference>
<evidence type="ECO:0000256" key="2">
    <source>
        <dbReference type="ARBA" id="ARBA00023125"/>
    </source>
</evidence>
<dbReference type="Pfam" id="PF00356">
    <property type="entry name" value="LacI"/>
    <property type="match status" value="1"/>
</dbReference>
<keyword evidence="3" id="KW-0804">Transcription</keyword>
<dbReference type="InterPro" id="IPR010982">
    <property type="entry name" value="Lambda_DNA-bd_dom_sf"/>
</dbReference>
<dbReference type="GO" id="GO:0000976">
    <property type="term" value="F:transcription cis-regulatory region binding"/>
    <property type="evidence" value="ECO:0007669"/>
    <property type="project" value="TreeGrafter"/>
</dbReference>
<dbReference type="Proteomes" id="UP001172756">
    <property type="component" value="Unassembled WGS sequence"/>
</dbReference>
<evidence type="ECO:0000256" key="1">
    <source>
        <dbReference type="ARBA" id="ARBA00023015"/>
    </source>
</evidence>
<sequence length="337" mass="36126">MSSTRGRRPTIDDVAREAGVSRGTVSRVLNGGHWVSEPAREQVERAIRATGYRVNPHARSLATSRTGSVGFLLNESYERFFADPNFLLILRSCADALAAQGMTLIMIMADSKDERRRASDYITGGHVDGVLVVSSHRDSSEFLATILEAQLPVVAAGIPLGFEDRVAYVGADDEGGARTMMEHLARSGRTRIAHIAGPQDTSGGTGRLQAYREARGDAFDEAWVGYGDYSRASGAAAMATLLDRGLDMDAVFCANDAMAAGALDVLHERGVDVPGRIAIAGFDDATLASRTTPALTTVRQPFDRVGEEMVRLLLDEIAGRSAAQVTLRTELVVRDSA</sequence>
<dbReference type="PROSITE" id="PS00356">
    <property type="entry name" value="HTH_LACI_1"/>
    <property type="match status" value="1"/>
</dbReference>
<dbReference type="Pfam" id="PF13377">
    <property type="entry name" value="Peripla_BP_3"/>
    <property type="match status" value="1"/>
</dbReference>
<dbReference type="SUPFAM" id="SSF53822">
    <property type="entry name" value="Periplasmic binding protein-like I"/>
    <property type="match status" value="1"/>
</dbReference>
<proteinExistence type="predicted"/>
<dbReference type="GO" id="GO:0003700">
    <property type="term" value="F:DNA-binding transcription factor activity"/>
    <property type="evidence" value="ECO:0007669"/>
    <property type="project" value="TreeGrafter"/>
</dbReference>
<dbReference type="EMBL" id="JAUHQB010000004">
    <property type="protein sequence ID" value="MDN4483238.1"/>
    <property type="molecule type" value="Genomic_DNA"/>
</dbReference>
<dbReference type="Gene3D" id="3.40.50.2300">
    <property type="match status" value="2"/>
</dbReference>
<comment type="caution">
    <text evidence="6">The sequence shown here is derived from an EMBL/GenBank/DDBJ whole genome shotgun (WGS) entry which is preliminary data.</text>
</comment>
<dbReference type="InterPro" id="IPR000843">
    <property type="entry name" value="HTH_LacI"/>
</dbReference>
<feature type="domain" description="HTH lacI-type" evidence="4">
    <location>
        <begin position="9"/>
        <end position="63"/>
    </location>
</feature>
<evidence type="ECO:0000259" key="4">
    <source>
        <dbReference type="PROSITE" id="PS50932"/>
    </source>
</evidence>
<reference evidence="5 8" key="2">
    <citation type="submission" date="2023-06" db="EMBL/GenBank/DDBJ databases">
        <title>SYSU T0a273.</title>
        <authorList>
            <person name="Gao L."/>
            <person name="Fang B.-Z."/>
            <person name="Li W.-J."/>
        </authorList>
    </citation>
    <scope>NUCLEOTIDE SEQUENCE [LARGE SCALE GENOMIC DNA]</scope>
    <source>
        <strain evidence="5 8">SYSU T0a273</strain>
    </source>
</reference>
<dbReference type="PRINTS" id="PR00036">
    <property type="entry name" value="HTHLACI"/>
</dbReference>
<dbReference type="SUPFAM" id="SSF47413">
    <property type="entry name" value="lambda repressor-like DNA-binding domains"/>
    <property type="match status" value="1"/>
</dbReference>
<name>A0AAW7M403_9MICO</name>
<organism evidence="6 7">
    <name type="scientific">Demequina lignilytica</name>
    <dbReference type="NCBI Taxonomy" id="3051663"/>
    <lineage>
        <taxon>Bacteria</taxon>
        <taxon>Bacillati</taxon>
        <taxon>Actinomycetota</taxon>
        <taxon>Actinomycetes</taxon>
        <taxon>Micrococcales</taxon>
        <taxon>Demequinaceae</taxon>
        <taxon>Demequina</taxon>
    </lineage>
</organism>
<protein>
    <submittedName>
        <fullName evidence="6">LacI family DNA-binding transcriptional regulator</fullName>
    </submittedName>
</protein>
<dbReference type="PANTHER" id="PTHR30146:SF109">
    <property type="entry name" value="HTH-TYPE TRANSCRIPTIONAL REGULATOR GALS"/>
    <property type="match status" value="1"/>
</dbReference>
<dbReference type="InterPro" id="IPR046335">
    <property type="entry name" value="LacI/GalR-like_sensor"/>
</dbReference>
<dbReference type="AlphaFoldDB" id="A0AAW7M403"/>
<dbReference type="EMBL" id="JAUHPX010000006">
    <property type="protein sequence ID" value="MDN4488664.1"/>
    <property type="molecule type" value="Genomic_DNA"/>
</dbReference>
<reference evidence="6" key="1">
    <citation type="submission" date="2023-06" db="EMBL/GenBank/DDBJ databases">
        <title>Sysu t00039.</title>
        <authorList>
            <person name="Gao L."/>
            <person name="Fang B.-Z."/>
            <person name="Li W.-J."/>
        </authorList>
    </citation>
    <scope>NUCLEOTIDE SEQUENCE</scope>
    <source>
        <strain evidence="6">SYSU T00039</strain>
    </source>
</reference>
<gene>
    <name evidence="5" type="ORF">QQ002_06765</name>
    <name evidence="6" type="ORF">QQX10_10840</name>
</gene>
<dbReference type="PANTHER" id="PTHR30146">
    <property type="entry name" value="LACI-RELATED TRANSCRIPTIONAL REPRESSOR"/>
    <property type="match status" value="1"/>
</dbReference>
<dbReference type="CDD" id="cd01392">
    <property type="entry name" value="HTH_LacI"/>
    <property type="match status" value="1"/>
</dbReference>
<dbReference type="SMART" id="SM00354">
    <property type="entry name" value="HTH_LACI"/>
    <property type="match status" value="1"/>
</dbReference>
<accession>A0AAW7M403</accession>
<dbReference type="PROSITE" id="PS50932">
    <property type="entry name" value="HTH_LACI_2"/>
    <property type="match status" value="1"/>
</dbReference>
<dbReference type="CDD" id="cd06267">
    <property type="entry name" value="PBP1_LacI_sugar_binding-like"/>
    <property type="match status" value="1"/>
</dbReference>
<evidence type="ECO:0000313" key="7">
    <source>
        <dbReference type="Proteomes" id="UP001172737"/>
    </source>
</evidence>
<evidence type="ECO:0000256" key="3">
    <source>
        <dbReference type="ARBA" id="ARBA00023163"/>
    </source>
</evidence>
<dbReference type="Proteomes" id="UP001172737">
    <property type="component" value="Unassembled WGS sequence"/>
</dbReference>
<dbReference type="RefSeq" id="WP_301120808.1">
    <property type="nucleotide sequence ID" value="NZ_JAUHPX010000006.1"/>
</dbReference>
<dbReference type="Gene3D" id="1.10.260.40">
    <property type="entry name" value="lambda repressor-like DNA-binding domains"/>
    <property type="match status" value="1"/>
</dbReference>
<evidence type="ECO:0000313" key="8">
    <source>
        <dbReference type="Proteomes" id="UP001172756"/>
    </source>
</evidence>
<keyword evidence="7" id="KW-1185">Reference proteome</keyword>